<dbReference type="EMBL" id="WEGI01000022">
    <property type="protein sequence ID" value="MQY31697.1"/>
    <property type="molecule type" value="Genomic_DNA"/>
</dbReference>
<reference evidence="1 2" key="1">
    <citation type="submission" date="2019-10" db="EMBL/GenBank/DDBJ databases">
        <title>Nocardia macrotermitis sp. nov. and Nocardia aurantia sp. nov., isolated from the gut of fungus growing-termite Macrotermes natalensis.</title>
        <authorList>
            <person name="Benndorf R."/>
            <person name="Schwitalla J."/>
            <person name="Martin K."/>
            <person name="De Beer W."/>
            <person name="Kaster A.-K."/>
            <person name="Vollmers J."/>
            <person name="Poulsen M."/>
            <person name="Beemelmanns C."/>
        </authorList>
    </citation>
    <scope>NUCLEOTIDE SEQUENCE [LARGE SCALE GENOMIC DNA]</scope>
    <source>
        <strain evidence="1 2">RB56</strain>
    </source>
</reference>
<dbReference type="OrthoDB" id="3818889at2"/>
<organism evidence="1 2">
    <name type="scientific">Nocardia aurantia</name>
    <dbReference type="NCBI Taxonomy" id="2585199"/>
    <lineage>
        <taxon>Bacteria</taxon>
        <taxon>Bacillati</taxon>
        <taxon>Actinomycetota</taxon>
        <taxon>Actinomycetes</taxon>
        <taxon>Mycobacteriales</taxon>
        <taxon>Nocardiaceae</taxon>
        <taxon>Nocardia</taxon>
    </lineage>
</organism>
<gene>
    <name evidence="1" type="ORF">NRB56_73070</name>
</gene>
<proteinExistence type="predicted"/>
<accession>A0A7K0E1P6</accession>
<evidence type="ECO:0000313" key="2">
    <source>
        <dbReference type="Proteomes" id="UP000431401"/>
    </source>
</evidence>
<dbReference type="AlphaFoldDB" id="A0A7K0E1P6"/>
<sequence length="352" mass="38176">MTQPPRIEDVTGYLRTHGWIVSGRWRGAEVWSRDEYDVLLPPSDTVADARSRLRELIRCVASAEERSAADVRHDMLTPAVDIVSYRTDGDTALTLTAGAGALSGVRDLFAACARESLDENSSGQPGRPPEAVRSLLERSLLAVSTETFGIDVRVPIDGGEPEPLGRRTTLRLLRSSARLLSAVESETDAVERVSRHDVSEAICGALAELAGGGHTAPFELGFRWSQLIPRDNTALRFPAGAGERIRAVSRRTAQVVDTATVEGLVTELSDDEEGDRWRVKVRGTLTTGDAEPAPPRQLVAVRLADATQYAAALAAHRDGRLVRATGSLARTRRTREITTAETGFITIDRTHP</sequence>
<name>A0A7K0E1P6_9NOCA</name>
<dbReference type="RefSeq" id="WP_153348913.1">
    <property type="nucleotide sequence ID" value="NZ_WEGI01000022.1"/>
</dbReference>
<keyword evidence="2" id="KW-1185">Reference proteome</keyword>
<dbReference type="Proteomes" id="UP000431401">
    <property type="component" value="Unassembled WGS sequence"/>
</dbReference>
<comment type="caution">
    <text evidence="1">The sequence shown here is derived from an EMBL/GenBank/DDBJ whole genome shotgun (WGS) entry which is preliminary data.</text>
</comment>
<evidence type="ECO:0000313" key="1">
    <source>
        <dbReference type="EMBL" id="MQY31697.1"/>
    </source>
</evidence>
<protein>
    <submittedName>
        <fullName evidence="1">Uncharacterized protein</fullName>
    </submittedName>
</protein>